<sequence length="341" mass="37198">MAQDCTAWTVCLVSKMWTLLFVTISQWSVIAVEIQPKAKGYFLTSSELDPITSVSCLEAKQRDAAVMCDENGIAVLSGDAFSGVITPGNYPNFKDRACYSHGSEYCDTGALLSTEEHQELGEYLKTLREQNLVTCGYLQNNPLQPSHLEYFYLGVAILDDWPVSATTPESLQAFGLNVASQWQMAWKWVGNFRNKASCPNEAMLIIEPKSRQAVIASASCTFFCQEKSGAQVSVAFTAGLDTQNLLNATKDAIKTSYEQVARGSKGNPAVRKSDGAALTTTQISDIDRQQVVATSSSYNWFINTLQRVLFGGTLGLLIMSLGVALLVFLLAPGLIKHLGKM</sequence>
<protein>
    <submittedName>
        <fullName evidence="2">Uncharacterized protein</fullName>
    </submittedName>
</protein>
<reference evidence="2" key="1">
    <citation type="submission" date="2021-01" db="EMBL/GenBank/DDBJ databases">
        <authorList>
            <person name="Corre E."/>
            <person name="Pelletier E."/>
            <person name="Niang G."/>
            <person name="Scheremetjew M."/>
            <person name="Finn R."/>
            <person name="Kale V."/>
            <person name="Holt S."/>
            <person name="Cochrane G."/>
            <person name="Meng A."/>
            <person name="Brown T."/>
            <person name="Cohen L."/>
        </authorList>
    </citation>
    <scope>NUCLEOTIDE SEQUENCE</scope>
</reference>
<keyword evidence="1" id="KW-0472">Membrane</keyword>
<keyword evidence="1" id="KW-1133">Transmembrane helix</keyword>
<evidence type="ECO:0000313" key="2">
    <source>
        <dbReference type="EMBL" id="CAD8826518.1"/>
    </source>
</evidence>
<dbReference type="EMBL" id="HBFQ01001320">
    <property type="protein sequence ID" value="CAD8826518.1"/>
    <property type="molecule type" value="Transcribed_RNA"/>
</dbReference>
<keyword evidence="1" id="KW-0812">Transmembrane</keyword>
<evidence type="ECO:0000256" key="1">
    <source>
        <dbReference type="SAM" id="Phobius"/>
    </source>
</evidence>
<feature type="transmembrane region" description="Helical" evidence="1">
    <location>
        <begin position="308"/>
        <end position="331"/>
    </location>
</feature>
<proteinExistence type="predicted"/>
<accession>A0A7S1EV14</accession>
<dbReference type="AlphaFoldDB" id="A0A7S1EV14"/>
<gene>
    <name evidence="2" type="ORF">NSCI0253_LOCUS864</name>
</gene>
<name>A0A7S1EV14_NOCSC</name>
<organism evidence="2">
    <name type="scientific">Noctiluca scintillans</name>
    <name type="common">Sea sparkle</name>
    <name type="synonym">Red tide dinoflagellate</name>
    <dbReference type="NCBI Taxonomy" id="2966"/>
    <lineage>
        <taxon>Eukaryota</taxon>
        <taxon>Sar</taxon>
        <taxon>Alveolata</taxon>
        <taxon>Dinophyceae</taxon>
        <taxon>Noctilucales</taxon>
        <taxon>Noctilucaceae</taxon>
        <taxon>Noctiluca</taxon>
    </lineage>
</organism>